<dbReference type="EMBL" id="FOSZ01000001">
    <property type="protein sequence ID" value="SFK65044.1"/>
    <property type="molecule type" value="Genomic_DNA"/>
</dbReference>
<dbReference type="GO" id="GO:0016020">
    <property type="term" value="C:membrane"/>
    <property type="evidence" value="ECO:0007669"/>
    <property type="project" value="UniProtKB-SubCell"/>
</dbReference>
<evidence type="ECO:0000256" key="11">
    <source>
        <dbReference type="RuleBase" id="RU362031"/>
    </source>
</evidence>
<dbReference type="InterPro" id="IPR036034">
    <property type="entry name" value="PDZ_sf"/>
</dbReference>
<feature type="transmembrane region" description="Helical" evidence="11">
    <location>
        <begin position="378"/>
        <end position="397"/>
    </location>
</feature>
<keyword evidence="11" id="KW-0479">Metal-binding</keyword>
<evidence type="ECO:0000256" key="8">
    <source>
        <dbReference type="ARBA" id="ARBA00022989"/>
    </source>
</evidence>
<dbReference type="CDD" id="cd06163">
    <property type="entry name" value="S2P-M50_PDZ_RseP-like"/>
    <property type="match status" value="1"/>
</dbReference>
<feature type="transmembrane region" description="Helical" evidence="11">
    <location>
        <begin position="6"/>
        <end position="30"/>
    </location>
</feature>
<dbReference type="PANTHER" id="PTHR42837">
    <property type="entry name" value="REGULATOR OF SIGMA-E PROTEASE RSEP"/>
    <property type="match status" value="1"/>
</dbReference>
<dbReference type="NCBIfam" id="TIGR00054">
    <property type="entry name" value="RIP metalloprotease RseP"/>
    <property type="match status" value="1"/>
</dbReference>
<dbReference type="AlphaFoldDB" id="A0A1I4B8G0"/>
<reference evidence="14" key="1">
    <citation type="submission" date="2016-10" db="EMBL/GenBank/DDBJ databases">
        <authorList>
            <person name="Varghese N."/>
            <person name="Submissions S."/>
        </authorList>
    </citation>
    <scope>NUCLEOTIDE SEQUENCE [LARGE SCALE GENOMIC DNA]</scope>
    <source>
        <strain evidence="14">DSM 28453</strain>
    </source>
</reference>
<dbReference type="GO" id="GO:0006508">
    <property type="term" value="P:proteolysis"/>
    <property type="evidence" value="ECO:0007669"/>
    <property type="project" value="UniProtKB-KW"/>
</dbReference>
<evidence type="ECO:0000313" key="13">
    <source>
        <dbReference type="EMBL" id="SFK65044.1"/>
    </source>
</evidence>
<comment type="subcellular location">
    <subcellularLocation>
        <location evidence="2">Membrane</location>
        <topology evidence="2">Multi-pass membrane protein</topology>
    </subcellularLocation>
</comment>
<evidence type="ECO:0000256" key="6">
    <source>
        <dbReference type="ARBA" id="ARBA00022801"/>
    </source>
</evidence>
<dbReference type="SUPFAM" id="SSF50156">
    <property type="entry name" value="PDZ domain-like"/>
    <property type="match status" value="2"/>
</dbReference>
<evidence type="ECO:0000313" key="14">
    <source>
        <dbReference type="Proteomes" id="UP000198851"/>
    </source>
</evidence>
<feature type="transmembrane region" description="Helical" evidence="11">
    <location>
        <begin position="425"/>
        <end position="448"/>
    </location>
</feature>
<comment type="similarity">
    <text evidence="3 11">Belongs to the peptidase M50B family.</text>
</comment>
<proteinExistence type="inferred from homology"/>
<dbReference type="RefSeq" id="WP_093320686.1">
    <property type="nucleotide sequence ID" value="NZ_FOSZ01000001.1"/>
</dbReference>
<evidence type="ECO:0000256" key="4">
    <source>
        <dbReference type="ARBA" id="ARBA00022670"/>
    </source>
</evidence>
<comment type="cofactor">
    <cofactor evidence="1 11">
        <name>Zn(2+)</name>
        <dbReference type="ChEBI" id="CHEBI:29105"/>
    </cofactor>
</comment>
<evidence type="ECO:0000256" key="3">
    <source>
        <dbReference type="ARBA" id="ARBA00007931"/>
    </source>
</evidence>
<evidence type="ECO:0000256" key="1">
    <source>
        <dbReference type="ARBA" id="ARBA00001947"/>
    </source>
</evidence>
<evidence type="ECO:0000256" key="5">
    <source>
        <dbReference type="ARBA" id="ARBA00022692"/>
    </source>
</evidence>
<dbReference type="InterPro" id="IPR001478">
    <property type="entry name" value="PDZ"/>
</dbReference>
<dbReference type="InterPro" id="IPR041489">
    <property type="entry name" value="PDZ_6"/>
</dbReference>
<dbReference type="CDD" id="cd23081">
    <property type="entry name" value="cpPDZ_EcRseP-like"/>
    <property type="match status" value="1"/>
</dbReference>
<sequence>MDFSALISGFGGGAVTILSFIAALSIVVAIHEYGHYIVGRWSGIGADVFSIGFGPILWSRVDKRGMRWQIAAIPLGGYVKFKGDANAASGKDADAMEGLNETELRATMHGAPLWARSATVAAGPVFNFILSIFMFAAVIMISGQAGDKLVIGKLFEMPQKSYTLQEGDEVLSVNGTPVPVASAGESFGDFWKDMEIADPLIYEVKRDGEVMEVTGPYFNTPVVHTIVPRSAARAAGLEVGDVITAVDGTPVAAFTQLQQAVEGSEGSTLMLDVIRNGETLQFELTPKRSDEPQAEGGFKTFWRIGVTGGLAFEIDATEWVGLGPALKIGVEQTWRVASGSVSGLYHMLTGAISSCNLSGPVGIAETAGEMASRGGTSFFWFVAVISTAIGMLNLFPIPMLDGGHLVFYAYEAVTGKPPSDSWLNVLMQVGLMMVLGLMMFGLMNDLFLCR</sequence>
<protein>
    <recommendedName>
        <fullName evidence="11">Zinc metalloprotease</fullName>
        <ecNumber evidence="11">3.4.24.-</ecNumber>
    </recommendedName>
</protein>
<dbReference type="Gene3D" id="2.30.42.10">
    <property type="match status" value="1"/>
</dbReference>
<evidence type="ECO:0000256" key="2">
    <source>
        <dbReference type="ARBA" id="ARBA00004141"/>
    </source>
</evidence>
<evidence type="ECO:0000256" key="7">
    <source>
        <dbReference type="ARBA" id="ARBA00022833"/>
    </source>
</evidence>
<organism evidence="13 14">
    <name type="scientific">Shimia haliotis</name>
    <dbReference type="NCBI Taxonomy" id="1280847"/>
    <lineage>
        <taxon>Bacteria</taxon>
        <taxon>Pseudomonadati</taxon>
        <taxon>Pseudomonadota</taxon>
        <taxon>Alphaproteobacteria</taxon>
        <taxon>Rhodobacterales</taxon>
        <taxon>Roseobacteraceae</taxon>
    </lineage>
</organism>
<dbReference type="Pfam" id="PF02163">
    <property type="entry name" value="Peptidase_M50"/>
    <property type="match status" value="1"/>
</dbReference>
<keyword evidence="4 13" id="KW-0645">Protease</keyword>
<dbReference type="Pfam" id="PF17820">
    <property type="entry name" value="PDZ_6"/>
    <property type="match status" value="1"/>
</dbReference>
<keyword evidence="10 11" id="KW-0472">Membrane</keyword>
<feature type="domain" description="PDZ" evidence="12">
    <location>
        <begin position="207"/>
        <end position="277"/>
    </location>
</feature>
<keyword evidence="8 11" id="KW-1133">Transmembrane helix</keyword>
<dbReference type="PANTHER" id="PTHR42837:SF2">
    <property type="entry name" value="MEMBRANE METALLOPROTEASE ARASP2, CHLOROPLASTIC-RELATED"/>
    <property type="match status" value="1"/>
</dbReference>
<dbReference type="SMART" id="SM00228">
    <property type="entry name" value="PDZ"/>
    <property type="match status" value="1"/>
</dbReference>
<gene>
    <name evidence="13" type="ORF">SAMN04488036_101881</name>
</gene>
<keyword evidence="5 11" id="KW-0812">Transmembrane</keyword>
<keyword evidence="9 11" id="KW-0482">Metalloprotease</keyword>
<evidence type="ECO:0000256" key="9">
    <source>
        <dbReference type="ARBA" id="ARBA00023049"/>
    </source>
</evidence>
<dbReference type="Proteomes" id="UP000198851">
    <property type="component" value="Unassembled WGS sequence"/>
</dbReference>
<dbReference type="InterPro" id="IPR008915">
    <property type="entry name" value="Peptidase_M50"/>
</dbReference>
<accession>A0A1I4B8G0</accession>
<feature type="transmembrane region" description="Helical" evidence="11">
    <location>
        <begin position="118"/>
        <end position="141"/>
    </location>
</feature>
<dbReference type="GO" id="GO:0004222">
    <property type="term" value="F:metalloendopeptidase activity"/>
    <property type="evidence" value="ECO:0007669"/>
    <property type="project" value="InterPro"/>
</dbReference>
<dbReference type="STRING" id="1280847.SAMN04488036_101881"/>
<name>A0A1I4B8G0_9RHOB</name>
<dbReference type="InterPro" id="IPR004387">
    <property type="entry name" value="Pept_M50_Zn"/>
</dbReference>
<evidence type="ECO:0000259" key="12">
    <source>
        <dbReference type="SMART" id="SM00228"/>
    </source>
</evidence>
<dbReference type="GO" id="GO:0046872">
    <property type="term" value="F:metal ion binding"/>
    <property type="evidence" value="ECO:0007669"/>
    <property type="project" value="UniProtKB-KW"/>
</dbReference>
<dbReference type="OrthoDB" id="9782003at2"/>
<evidence type="ECO:0000256" key="10">
    <source>
        <dbReference type="ARBA" id="ARBA00023136"/>
    </source>
</evidence>
<keyword evidence="6 11" id="KW-0378">Hydrolase</keyword>
<dbReference type="EC" id="3.4.24.-" evidence="11"/>
<keyword evidence="14" id="KW-1185">Reference proteome</keyword>
<keyword evidence="7 11" id="KW-0862">Zinc</keyword>
<feature type="transmembrane region" description="Helical" evidence="11">
    <location>
        <begin position="37"/>
        <end position="58"/>
    </location>
</feature>